<evidence type="ECO:0000259" key="1">
    <source>
        <dbReference type="Pfam" id="PF26348"/>
    </source>
</evidence>
<sequence>MFNPYLEIGQEINNARLCEIFGCSPQGGMRKSNKTNTLVIVSDYTRGIYHDKWIGGVLHYTGMGLSGDQDINYMQNRTLNESGTNGVDVHLFEVMEPGEYTYCGRIKLVGEPYTEQQPDEMGNNRLVWMFPVQPVPDNDVKKPDIFVFKTMEEYKKRGANAEKEYADFIVKKGRIRYSKKSGSGLKGKKIKHKTYGIGTITKFDGTIITVKFSDGTRTLNYELCINKRLIDFV</sequence>
<evidence type="ECO:0000313" key="2">
    <source>
        <dbReference type="EMBL" id="RGO47461.1"/>
    </source>
</evidence>
<dbReference type="Proteomes" id="UP000261055">
    <property type="component" value="Unassembled WGS sequence"/>
</dbReference>
<organism evidence="2 3">
    <name type="scientific">Dorea formicigenerans</name>
    <dbReference type="NCBI Taxonomy" id="39486"/>
    <lineage>
        <taxon>Bacteria</taxon>
        <taxon>Bacillati</taxon>
        <taxon>Bacillota</taxon>
        <taxon>Clostridia</taxon>
        <taxon>Lachnospirales</taxon>
        <taxon>Lachnospiraceae</taxon>
        <taxon>Dorea</taxon>
    </lineage>
</organism>
<dbReference type="RefSeq" id="WP_117614125.1">
    <property type="nucleotide sequence ID" value="NZ_QSVQ01000021.1"/>
</dbReference>
<dbReference type="EMBL" id="QSVQ01000021">
    <property type="protein sequence ID" value="RGO47461.1"/>
    <property type="molecule type" value="Genomic_DNA"/>
</dbReference>
<dbReference type="AlphaFoldDB" id="A0A3E5GPS5"/>
<feature type="domain" description="ScoMcrA-like SRA" evidence="1">
    <location>
        <begin position="9"/>
        <end position="138"/>
    </location>
</feature>
<accession>A0A3E5GPS5</accession>
<dbReference type="Pfam" id="PF26348">
    <property type="entry name" value="SRA_ScoMcrA"/>
    <property type="match status" value="1"/>
</dbReference>
<dbReference type="InterPro" id="IPR058712">
    <property type="entry name" value="SRA_ScoMcrA"/>
</dbReference>
<reference evidence="2 3" key="1">
    <citation type="submission" date="2018-08" db="EMBL/GenBank/DDBJ databases">
        <title>A genome reference for cultivated species of the human gut microbiota.</title>
        <authorList>
            <person name="Zou Y."/>
            <person name="Xue W."/>
            <person name="Luo G."/>
        </authorList>
    </citation>
    <scope>NUCLEOTIDE SEQUENCE [LARGE SCALE GENOMIC DNA]</scope>
    <source>
        <strain evidence="2 3">OM02-12</strain>
    </source>
</reference>
<evidence type="ECO:0000313" key="3">
    <source>
        <dbReference type="Proteomes" id="UP000261055"/>
    </source>
</evidence>
<gene>
    <name evidence="2" type="ORF">DXB12_14215</name>
</gene>
<dbReference type="GO" id="GO:0004519">
    <property type="term" value="F:endonuclease activity"/>
    <property type="evidence" value="ECO:0007669"/>
    <property type="project" value="UniProtKB-KW"/>
</dbReference>
<keyword evidence="2" id="KW-0540">Nuclease</keyword>
<protein>
    <submittedName>
        <fullName evidence="2">HNH endonuclease</fullName>
    </submittedName>
</protein>
<name>A0A3E5GPS5_9FIRM</name>
<comment type="caution">
    <text evidence="2">The sequence shown here is derived from an EMBL/GenBank/DDBJ whole genome shotgun (WGS) entry which is preliminary data.</text>
</comment>
<keyword evidence="2" id="KW-0255">Endonuclease</keyword>
<proteinExistence type="predicted"/>
<keyword evidence="3" id="KW-1185">Reference proteome</keyword>
<keyword evidence="2" id="KW-0378">Hydrolase</keyword>